<evidence type="ECO:0000313" key="3">
    <source>
        <dbReference type="Proteomes" id="UP000198859"/>
    </source>
</evidence>
<dbReference type="Proteomes" id="UP000198859">
    <property type="component" value="Chromosome I"/>
</dbReference>
<name>A0A1H1XZ07_9ACTN</name>
<organism evidence="2 3">
    <name type="scientific">Nocardioides scoriae</name>
    <dbReference type="NCBI Taxonomy" id="642780"/>
    <lineage>
        <taxon>Bacteria</taxon>
        <taxon>Bacillati</taxon>
        <taxon>Actinomycetota</taxon>
        <taxon>Actinomycetes</taxon>
        <taxon>Propionibacteriales</taxon>
        <taxon>Nocardioidaceae</taxon>
        <taxon>Nocardioides</taxon>
    </lineage>
</organism>
<protein>
    <submittedName>
        <fullName evidence="2">ATP synthase protein I</fullName>
    </submittedName>
</protein>
<dbReference type="EMBL" id="LT629757">
    <property type="protein sequence ID" value="SDT14311.1"/>
    <property type="molecule type" value="Genomic_DNA"/>
</dbReference>
<dbReference type="STRING" id="642780.SAMN04488570_3649"/>
<dbReference type="AlphaFoldDB" id="A0A1H1XZ07"/>
<accession>A0A1H1XZ07</accession>
<keyword evidence="1" id="KW-1133">Transmembrane helix</keyword>
<reference evidence="3" key="1">
    <citation type="submission" date="2016-10" db="EMBL/GenBank/DDBJ databases">
        <authorList>
            <person name="Varghese N."/>
            <person name="Submissions S."/>
        </authorList>
    </citation>
    <scope>NUCLEOTIDE SEQUENCE [LARGE SCALE GENOMIC DNA]</scope>
    <source>
        <strain evidence="3">DSM 22127</strain>
    </source>
</reference>
<evidence type="ECO:0000256" key="1">
    <source>
        <dbReference type="SAM" id="Phobius"/>
    </source>
</evidence>
<gene>
    <name evidence="2" type="ORF">SAMN04488570_3649</name>
</gene>
<feature type="transmembrane region" description="Helical" evidence="1">
    <location>
        <begin position="120"/>
        <end position="141"/>
    </location>
</feature>
<proteinExistence type="predicted"/>
<feature type="transmembrane region" description="Helical" evidence="1">
    <location>
        <begin position="85"/>
        <end position="108"/>
    </location>
</feature>
<keyword evidence="1" id="KW-0812">Transmembrane</keyword>
<sequence>MTTTVRPDEGLAPPGRPGVGSAAPRVLAAAVSCVVVTVLLTAGAGALLDGRSAAAGGLVGGGMAAAFFLFGSATVSAATRLAPQVALVVAMSTYLLQVVAVLAVFAALTSAGLVGDTLAAGWLAAGVIAATVVWTVAQMVFTARARIPLYDLGTPRQVGAS</sequence>
<feature type="transmembrane region" description="Helical" evidence="1">
    <location>
        <begin position="26"/>
        <end position="48"/>
    </location>
</feature>
<evidence type="ECO:0000313" key="2">
    <source>
        <dbReference type="EMBL" id="SDT14311.1"/>
    </source>
</evidence>
<keyword evidence="1" id="KW-0472">Membrane</keyword>
<keyword evidence="3" id="KW-1185">Reference proteome</keyword>
<feature type="transmembrane region" description="Helical" evidence="1">
    <location>
        <begin position="54"/>
        <end position="73"/>
    </location>
</feature>